<keyword evidence="3" id="KW-1185">Reference proteome</keyword>
<organism evidence="2 3">
    <name type="scientific">Aspergillus cavernicola</name>
    <dbReference type="NCBI Taxonomy" id="176166"/>
    <lineage>
        <taxon>Eukaryota</taxon>
        <taxon>Fungi</taxon>
        <taxon>Dikarya</taxon>
        <taxon>Ascomycota</taxon>
        <taxon>Pezizomycotina</taxon>
        <taxon>Eurotiomycetes</taxon>
        <taxon>Eurotiomycetidae</taxon>
        <taxon>Eurotiales</taxon>
        <taxon>Aspergillaceae</taxon>
        <taxon>Aspergillus</taxon>
        <taxon>Aspergillus subgen. Nidulantes</taxon>
    </lineage>
</organism>
<reference evidence="2 3" key="1">
    <citation type="submission" date="2024-07" db="EMBL/GenBank/DDBJ databases">
        <title>Section-level genome sequencing and comparative genomics of Aspergillus sections Usti and Cavernicolus.</title>
        <authorList>
            <consortium name="Lawrence Berkeley National Laboratory"/>
            <person name="Nybo J.L."/>
            <person name="Vesth T.C."/>
            <person name="Theobald S."/>
            <person name="Frisvad J.C."/>
            <person name="Larsen T.O."/>
            <person name="Kjaerboelling I."/>
            <person name="Rothschild-Mancinelli K."/>
            <person name="Lyhne E.K."/>
            <person name="Kogle M.E."/>
            <person name="Barry K."/>
            <person name="Clum A."/>
            <person name="Na H."/>
            <person name="Ledsgaard L."/>
            <person name="Lin J."/>
            <person name="Lipzen A."/>
            <person name="Kuo A."/>
            <person name="Riley R."/>
            <person name="Mondo S."/>
            <person name="LaButti K."/>
            <person name="Haridas S."/>
            <person name="Pangalinan J."/>
            <person name="Salamov A.A."/>
            <person name="Simmons B.A."/>
            <person name="Magnuson J.K."/>
            <person name="Chen J."/>
            <person name="Drula E."/>
            <person name="Henrissat B."/>
            <person name="Wiebenga A."/>
            <person name="Lubbers R.J."/>
            <person name="Gomes A.C."/>
            <person name="Makela M.R."/>
            <person name="Stajich J."/>
            <person name="Grigoriev I.V."/>
            <person name="Mortensen U.H."/>
            <person name="De vries R.P."/>
            <person name="Baker S.E."/>
            <person name="Andersen M.R."/>
        </authorList>
    </citation>
    <scope>NUCLEOTIDE SEQUENCE [LARGE SCALE GENOMIC DNA]</scope>
    <source>
        <strain evidence="2 3">CBS 600.67</strain>
    </source>
</reference>
<evidence type="ECO:0000313" key="3">
    <source>
        <dbReference type="Proteomes" id="UP001610335"/>
    </source>
</evidence>
<keyword evidence="1" id="KW-0472">Membrane</keyword>
<proteinExistence type="predicted"/>
<keyword evidence="1" id="KW-1133">Transmembrane helix</keyword>
<evidence type="ECO:0000313" key="2">
    <source>
        <dbReference type="EMBL" id="KAL2822194.1"/>
    </source>
</evidence>
<evidence type="ECO:0000256" key="1">
    <source>
        <dbReference type="SAM" id="Phobius"/>
    </source>
</evidence>
<protein>
    <recommendedName>
        <fullName evidence="4">Integral membrane protein</fullName>
    </recommendedName>
</protein>
<comment type="caution">
    <text evidence="2">The sequence shown here is derived from an EMBL/GenBank/DDBJ whole genome shotgun (WGS) entry which is preliminary data.</text>
</comment>
<keyword evidence="1" id="KW-0812">Transmembrane</keyword>
<evidence type="ECO:0008006" key="4">
    <source>
        <dbReference type="Google" id="ProtNLM"/>
    </source>
</evidence>
<dbReference type="Proteomes" id="UP001610335">
    <property type="component" value="Unassembled WGS sequence"/>
</dbReference>
<accession>A0ABR4I4I9</accession>
<gene>
    <name evidence="2" type="ORF">BDW59DRAFT_149774</name>
</gene>
<sequence>MVLLTHSTVSVIVSTGILVIFTSLLFLSGYALQQQSVRNIQYAIRPPDQAKGAAHLYKRSSQDPLSDLDTEVQIQDEPQQVQAEISPGTEGNYAYLQLLSNPDPSNICSAILFFKHLSTNGTAIQDRLFMYPQEWDTMSLSEPVSAALSILRAASLKYGIWLLPIDMTAATSAGYTTTDTKLLRLGQIQFMQYDGVLYLQAPGLLLDTEKLDRMLLSRPLPLRHDKNRVESYNNEAWIPVPLRAQRDTDLPPVYLITVNNIENGNVEARGHIPNVALDGFGRTVTGPWGVQSESNTNYNPDKQPGYVFFERDADGLAKWAHNPLFGSWRAQQYEVCDGLDLDDVTLDHDYDL</sequence>
<dbReference type="EMBL" id="JBFXLS010000060">
    <property type="protein sequence ID" value="KAL2822194.1"/>
    <property type="molecule type" value="Genomic_DNA"/>
</dbReference>
<name>A0ABR4I4I9_9EURO</name>
<feature type="transmembrane region" description="Helical" evidence="1">
    <location>
        <begin position="12"/>
        <end position="32"/>
    </location>
</feature>